<dbReference type="PANTHER" id="PTHR43877">
    <property type="entry name" value="AMINOALKYLPHOSPHONATE N-ACETYLTRANSFERASE-RELATED-RELATED"/>
    <property type="match status" value="1"/>
</dbReference>
<dbReference type="RefSeq" id="WP_271165647.1">
    <property type="nucleotide sequence ID" value="NZ_BSFD01000009.1"/>
</dbReference>
<dbReference type="InterPro" id="IPR016181">
    <property type="entry name" value="Acyl_CoA_acyltransferase"/>
</dbReference>
<keyword evidence="2" id="KW-0012">Acyltransferase</keyword>
<dbReference type="EMBL" id="BSFD01000009">
    <property type="protein sequence ID" value="GLK49452.1"/>
    <property type="molecule type" value="Genomic_DNA"/>
</dbReference>
<proteinExistence type="predicted"/>
<feature type="domain" description="N-acetyltransferase" evidence="3">
    <location>
        <begin position="4"/>
        <end position="152"/>
    </location>
</feature>
<comment type="caution">
    <text evidence="4">The sequence shown here is derived from an EMBL/GenBank/DDBJ whole genome shotgun (WGS) entry which is preliminary data.</text>
</comment>
<dbReference type="CDD" id="cd04301">
    <property type="entry name" value="NAT_SF"/>
    <property type="match status" value="1"/>
</dbReference>
<dbReference type="InterPro" id="IPR050832">
    <property type="entry name" value="Bact_Acetyltransf"/>
</dbReference>
<name>A0ABQ5TBC4_9CAUL</name>
<evidence type="ECO:0000259" key="3">
    <source>
        <dbReference type="PROSITE" id="PS51186"/>
    </source>
</evidence>
<dbReference type="Pfam" id="PF00583">
    <property type="entry name" value="Acetyltransf_1"/>
    <property type="match status" value="1"/>
</dbReference>
<dbReference type="PANTHER" id="PTHR43877:SF5">
    <property type="entry name" value="BLL8307 PROTEIN"/>
    <property type="match status" value="1"/>
</dbReference>
<gene>
    <name evidence="4" type="primary">yedL</name>
    <name evidence="4" type="ORF">GCM10017620_24250</name>
</gene>
<keyword evidence="5" id="KW-1185">Reference proteome</keyword>
<evidence type="ECO:0000256" key="2">
    <source>
        <dbReference type="ARBA" id="ARBA00023315"/>
    </source>
</evidence>
<sequence length="152" mass="16445">MFALRVDDLNGEAVRALLAFHLQGMHANSPACHVNALDLTGLLQPNVTVWSAWDGAALVGIGALKLIDADQAEVKSMRTHPDHLRRGVAAVLLEQIIDAARAAGVKRLSLETGRGDAFEPALAMYRRRGFIDGGPFAGYEANEFSQFLHLDL</sequence>
<evidence type="ECO:0000313" key="4">
    <source>
        <dbReference type="EMBL" id="GLK49452.1"/>
    </source>
</evidence>
<reference evidence="4" key="2">
    <citation type="submission" date="2023-01" db="EMBL/GenBank/DDBJ databases">
        <authorList>
            <person name="Sun Q."/>
            <person name="Evtushenko L."/>
        </authorList>
    </citation>
    <scope>NUCLEOTIDE SEQUENCE</scope>
    <source>
        <strain evidence="4">VKM B-1499</strain>
    </source>
</reference>
<dbReference type="InterPro" id="IPR000182">
    <property type="entry name" value="GNAT_dom"/>
</dbReference>
<keyword evidence="1" id="KW-0808">Transferase</keyword>
<evidence type="ECO:0000256" key="1">
    <source>
        <dbReference type="ARBA" id="ARBA00022679"/>
    </source>
</evidence>
<dbReference type="Gene3D" id="3.40.630.30">
    <property type="match status" value="1"/>
</dbReference>
<reference evidence="4" key="1">
    <citation type="journal article" date="2014" name="Int. J. Syst. Evol. Microbiol.">
        <title>Complete genome of a new Firmicutes species belonging to the dominant human colonic microbiota ('Ruminococcus bicirculans') reveals two chromosomes and a selective capacity to utilize plant glucans.</title>
        <authorList>
            <consortium name="NISC Comparative Sequencing Program"/>
            <person name="Wegmann U."/>
            <person name="Louis P."/>
            <person name="Goesmann A."/>
            <person name="Henrissat B."/>
            <person name="Duncan S.H."/>
            <person name="Flint H.J."/>
        </authorList>
    </citation>
    <scope>NUCLEOTIDE SEQUENCE</scope>
    <source>
        <strain evidence="4">VKM B-1499</strain>
    </source>
</reference>
<protein>
    <submittedName>
        <fullName evidence="4">N-acetyltransferase</fullName>
    </submittedName>
</protein>
<evidence type="ECO:0000313" key="5">
    <source>
        <dbReference type="Proteomes" id="UP001143509"/>
    </source>
</evidence>
<dbReference type="SUPFAM" id="SSF55729">
    <property type="entry name" value="Acyl-CoA N-acyltransferases (Nat)"/>
    <property type="match status" value="1"/>
</dbReference>
<organism evidence="4 5">
    <name type="scientific">Brevundimonas intermedia</name>
    <dbReference type="NCBI Taxonomy" id="74315"/>
    <lineage>
        <taxon>Bacteria</taxon>
        <taxon>Pseudomonadati</taxon>
        <taxon>Pseudomonadota</taxon>
        <taxon>Alphaproteobacteria</taxon>
        <taxon>Caulobacterales</taxon>
        <taxon>Caulobacteraceae</taxon>
        <taxon>Brevundimonas</taxon>
    </lineage>
</organism>
<dbReference type="Proteomes" id="UP001143509">
    <property type="component" value="Unassembled WGS sequence"/>
</dbReference>
<dbReference type="PROSITE" id="PS51186">
    <property type="entry name" value="GNAT"/>
    <property type="match status" value="1"/>
</dbReference>
<accession>A0ABQ5TBC4</accession>